<dbReference type="InterPro" id="IPR050563">
    <property type="entry name" value="4-hydroxybenzoyl-CoA_TE"/>
</dbReference>
<name>A0A494Z2A2_9BACI</name>
<evidence type="ECO:0000256" key="1">
    <source>
        <dbReference type="ARBA" id="ARBA00005953"/>
    </source>
</evidence>
<reference evidence="3 4" key="1">
    <citation type="journal article" date="2015" name="Antonie Van Leeuwenhoek">
        <title>Oceanobacillus bengalensis sp. nov., a bacterium isolated from seawater of the Bay of Bengal.</title>
        <authorList>
            <person name="Yongchang O."/>
            <person name="Xiang W."/>
            <person name="Wang G."/>
        </authorList>
    </citation>
    <scope>NUCLEOTIDE SEQUENCE [LARGE SCALE GENOMIC DNA]</scope>
    <source>
        <strain evidence="3 4">MCCC 1K00260</strain>
    </source>
</reference>
<dbReference type="OrthoDB" id="9799036at2"/>
<dbReference type="SUPFAM" id="SSF54637">
    <property type="entry name" value="Thioesterase/thiol ester dehydrase-isomerase"/>
    <property type="match status" value="1"/>
</dbReference>
<dbReference type="GO" id="GO:0047617">
    <property type="term" value="F:fatty acyl-CoA hydrolase activity"/>
    <property type="evidence" value="ECO:0007669"/>
    <property type="project" value="TreeGrafter"/>
</dbReference>
<dbReference type="Pfam" id="PF13279">
    <property type="entry name" value="4HBT_2"/>
    <property type="match status" value="1"/>
</dbReference>
<accession>A0A494Z2A2</accession>
<evidence type="ECO:0000313" key="3">
    <source>
        <dbReference type="EMBL" id="RKQ16622.1"/>
    </source>
</evidence>
<dbReference type="PANTHER" id="PTHR31793">
    <property type="entry name" value="4-HYDROXYBENZOYL-COA THIOESTERASE FAMILY MEMBER"/>
    <property type="match status" value="1"/>
</dbReference>
<dbReference type="Proteomes" id="UP000281813">
    <property type="component" value="Unassembled WGS sequence"/>
</dbReference>
<dbReference type="InterPro" id="IPR029069">
    <property type="entry name" value="HotDog_dom_sf"/>
</dbReference>
<dbReference type="PANTHER" id="PTHR31793:SF27">
    <property type="entry name" value="NOVEL THIOESTERASE SUPERFAMILY DOMAIN AND SAPOSIN A-TYPE DOMAIN CONTAINING PROTEIN (0610012H03RIK)"/>
    <property type="match status" value="1"/>
</dbReference>
<dbReference type="AlphaFoldDB" id="A0A494Z2A2"/>
<gene>
    <name evidence="3" type="ORF">D8M05_07030</name>
</gene>
<dbReference type="CDD" id="cd00586">
    <property type="entry name" value="4HBT"/>
    <property type="match status" value="1"/>
</dbReference>
<protein>
    <submittedName>
        <fullName evidence="3">Acyl-CoA thioesterase</fullName>
    </submittedName>
</protein>
<evidence type="ECO:0000313" key="4">
    <source>
        <dbReference type="Proteomes" id="UP000281813"/>
    </source>
</evidence>
<proteinExistence type="inferred from homology"/>
<dbReference type="EMBL" id="RBZO01000008">
    <property type="protein sequence ID" value="RKQ16622.1"/>
    <property type="molecule type" value="Genomic_DNA"/>
</dbReference>
<sequence>MKNLILKGFSIKHSIQKLIKGGISLVIPNHETQVYVRFGETDAAGHVNNTSHFLYFEEGRTKFFKEFFSKRDTSTGFILAAIKCDYINQAYAGQILKVVSSVIKVGYKSFTIEQKLINTVNGQTTAIAEAVSVFFDYTEQKTIPIPEDYKEILLSLKIAKSS</sequence>
<keyword evidence="4" id="KW-1185">Reference proteome</keyword>
<organism evidence="3 4">
    <name type="scientific">Oceanobacillus bengalensis</name>
    <dbReference type="NCBI Taxonomy" id="1435466"/>
    <lineage>
        <taxon>Bacteria</taxon>
        <taxon>Bacillati</taxon>
        <taxon>Bacillota</taxon>
        <taxon>Bacilli</taxon>
        <taxon>Bacillales</taxon>
        <taxon>Bacillaceae</taxon>
        <taxon>Oceanobacillus</taxon>
    </lineage>
</organism>
<comment type="similarity">
    <text evidence="1">Belongs to the 4-hydroxybenzoyl-CoA thioesterase family.</text>
</comment>
<evidence type="ECO:0000256" key="2">
    <source>
        <dbReference type="ARBA" id="ARBA00022801"/>
    </source>
</evidence>
<keyword evidence="2" id="KW-0378">Hydrolase</keyword>
<comment type="caution">
    <text evidence="3">The sequence shown here is derived from an EMBL/GenBank/DDBJ whole genome shotgun (WGS) entry which is preliminary data.</text>
</comment>
<dbReference type="Gene3D" id="3.10.129.10">
    <property type="entry name" value="Hotdog Thioesterase"/>
    <property type="match status" value="1"/>
</dbReference>